<evidence type="ECO:0000313" key="19">
    <source>
        <dbReference type="Proteomes" id="UP000292052"/>
    </source>
</evidence>
<evidence type="ECO:0000256" key="10">
    <source>
        <dbReference type="ARBA" id="ARBA00023002"/>
    </source>
</evidence>
<evidence type="ECO:0000256" key="13">
    <source>
        <dbReference type="ARBA" id="ARBA00023223"/>
    </source>
</evidence>
<dbReference type="GO" id="GO:0004497">
    <property type="term" value="F:monooxygenase activity"/>
    <property type="evidence" value="ECO:0007669"/>
    <property type="project" value="UniProtKB-KW"/>
</dbReference>
<reference evidence="18 19" key="1">
    <citation type="submission" date="2017-03" db="EMBL/GenBank/DDBJ databases">
        <title>Genome of the blue death feigning beetle - Asbolus verrucosus.</title>
        <authorList>
            <person name="Rider S.D."/>
        </authorList>
    </citation>
    <scope>NUCLEOTIDE SEQUENCE [LARGE SCALE GENOMIC DNA]</scope>
    <source>
        <strain evidence="18">Butters</strain>
        <tissue evidence="18">Head and leg muscle</tissue>
    </source>
</reference>
<evidence type="ECO:0000256" key="15">
    <source>
        <dbReference type="ARBA" id="ARBA00048497"/>
    </source>
</evidence>
<comment type="catalytic activity">
    <reaction evidence="15">
        <text>firefly D-luciferin + ATP + O2 = firefly oxyluciferin + hnu + AMP + CO2 + diphosphate</text>
        <dbReference type="Rhea" id="RHEA:10732"/>
        <dbReference type="ChEBI" id="CHEBI:15379"/>
        <dbReference type="ChEBI" id="CHEBI:16526"/>
        <dbReference type="ChEBI" id="CHEBI:16792"/>
        <dbReference type="ChEBI" id="CHEBI:30212"/>
        <dbReference type="ChEBI" id="CHEBI:30616"/>
        <dbReference type="ChEBI" id="CHEBI:33019"/>
        <dbReference type="ChEBI" id="CHEBI:58038"/>
        <dbReference type="ChEBI" id="CHEBI:456215"/>
        <dbReference type="EC" id="1.13.12.7"/>
    </reaction>
</comment>
<protein>
    <recommendedName>
        <fullName evidence="5">Luciferin 4-monooxygenase</fullName>
        <ecNumber evidence="4">1.13.12.7</ecNumber>
    </recommendedName>
</protein>
<dbReference type="GO" id="GO:0008218">
    <property type="term" value="P:bioluminescence"/>
    <property type="evidence" value="ECO:0007669"/>
    <property type="project" value="UniProtKB-KW"/>
</dbReference>
<proteinExistence type="inferred from homology"/>
<comment type="subcellular location">
    <subcellularLocation>
        <location evidence="2">Peroxisome</location>
    </subcellularLocation>
</comment>
<dbReference type="EMBL" id="QDEB01010679">
    <property type="protein sequence ID" value="RZC42127.1"/>
    <property type="molecule type" value="Genomic_DNA"/>
</dbReference>
<dbReference type="GO" id="GO:0046872">
    <property type="term" value="F:metal ion binding"/>
    <property type="evidence" value="ECO:0007669"/>
    <property type="project" value="UniProtKB-KW"/>
</dbReference>
<keyword evidence="9" id="KW-0460">Magnesium</keyword>
<keyword evidence="13" id="KW-0455">Luminescence</keyword>
<evidence type="ECO:0000256" key="14">
    <source>
        <dbReference type="ARBA" id="ARBA00023262"/>
    </source>
</evidence>
<evidence type="ECO:0000259" key="17">
    <source>
        <dbReference type="Pfam" id="PF13193"/>
    </source>
</evidence>
<dbReference type="InterPro" id="IPR000873">
    <property type="entry name" value="AMP-dep_synth/lig_dom"/>
</dbReference>
<evidence type="ECO:0000256" key="3">
    <source>
        <dbReference type="ARBA" id="ARBA00006432"/>
    </source>
</evidence>
<dbReference type="PROSITE" id="PS00455">
    <property type="entry name" value="AMP_BINDING"/>
    <property type="match status" value="1"/>
</dbReference>
<keyword evidence="10" id="KW-0560">Oxidoreductase</keyword>
<dbReference type="Gene3D" id="3.40.50.12780">
    <property type="entry name" value="N-terminal domain of ligase-like"/>
    <property type="match status" value="1"/>
</dbReference>
<dbReference type="PANTHER" id="PTHR24096:SF423">
    <property type="entry name" value="GM05240P"/>
    <property type="match status" value="1"/>
</dbReference>
<keyword evidence="7" id="KW-0547">Nucleotide-binding</keyword>
<dbReference type="GO" id="GO:0016405">
    <property type="term" value="F:CoA-ligase activity"/>
    <property type="evidence" value="ECO:0007669"/>
    <property type="project" value="TreeGrafter"/>
</dbReference>
<keyword evidence="6" id="KW-0479">Metal-binding</keyword>
<feature type="domain" description="AMP-dependent synthetase/ligase" evidence="16">
    <location>
        <begin position="125"/>
        <end position="345"/>
    </location>
</feature>
<feature type="domain" description="AMP-dependent synthetase/ligase" evidence="16">
    <location>
        <begin position="30"/>
        <end position="108"/>
    </location>
</feature>
<comment type="similarity">
    <text evidence="3">Belongs to the ATP-dependent AMP-binding enzyme family.</text>
</comment>
<dbReference type="SUPFAM" id="SSF56801">
    <property type="entry name" value="Acetyl-CoA synthetase-like"/>
    <property type="match status" value="1"/>
</dbReference>
<dbReference type="OrthoDB" id="10253869at2759"/>
<evidence type="ECO:0000256" key="11">
    <source>
        <dbReference type="ARBA" id="ARBA00023033"/>
    </source>
</evidence>
<dbReference type="GO" id="GO:0005524">
    <property type="term" value="F:ATP binding"/>
    <property type="evidence" value="ECO:0007669"/>
    <property type="project" value="UniProtKB-KW"/>
</dbReference>
<keyword evidence="14" id="KW-0599">Photoprotein</keyword>
<dbReference type="InterPro" id="IPR045851">
    <property type="entry name" value="AMP-bd_C_sf"/>
</dbReference>
<dbReference type="FunFam" id="3.30.300.30:FF:000007">
    <property type="entry name" value="4-coumarate--CoA ligase 2"/>
    <property type="match status" value="1"/>
</dbReference>
<accession>A0A482WBE4</accession>
<keyword evidence="8" id="KW-0067">ATP-binding</keyword>
<comment type="cofactor">
    <cofactor evidence="1">
        <name>Mg(2+)</name>
        <dbReference type="ChEBI" id="CHEBI:18420"/>
    </cofactor>
</comment>
<evidence type="ECO:0000256" key="9">
    <source>
        <dbReference type="ARBA" id="ARBA00022842"/>
    </source>
</evidence>
<dbReference type="EC" id="1.13.12.7" evidence="4"/>
<evidence type="ECO:0000256" key="6">
    <source>
        <dbReference type="ARBA" id="ARBA00022723"/>
    </source>
</evidence>
<evidence type="ECO:0000256" key="4">
    <source>
        <dbReference type="ARBA" id="ARBA00012532"/>
    </source>
</evidence>
<dbReference type="AlphaFoldDB" id="A0A482WBE4"/>
<dbReference type="PANTHER" id="PTHR24096">
    <property type="entry name" value="LONG-CHAIN-FATTY-ACID--COA LIGASE"/>
    <property type="match status" value="1"/>
</dbReference>
<evidence type="ECO:0000256" key="5">
    <source>
        <dbReference type="ARBA" id="ARBA00019043"/>
    </source>
</evidence>
<evidence type="ECO:0000313" key="18">
    <source>
        <dbReference type="EMBL" id="RZC42127.1"/>
    </source>
</evidence>
<evidence type="ECO:0000256" key="8">
    <source>
        <dbReference type="ARBA" id="ARBA00022840"/>
    </source>
</evidence>
<keyword evidence="11" id="KW-0503">Monooxygenase</keyword>
<dbReference type="GO" id="GO:0005777">
    <property type="term" value="C:peroxisome"/>
    <property type="evidence" value="ECO:0007669"/>
    <property type="project" value="UniProtKB-SubCell"/>
</dbReference>
<gene>
    <name evidence="18" type="ORF">BDFB_011246</name>
</gene>
<dbReference type="Gene3D" id="3.30.300.30">
    <property type="match status" value="1"/>
</dbReference>
<dbReference type="InterPro" id="IPR020845">
    <property type="entry name" value="AMP-binding_CS"/>
</dbReference>
<dbReference type="Proteomes" id="UP000292052">
    <property type="component" value="Unassembled WGS sequence"/>
</dbReference>
<feature type="domain" description="AMP-binding enzyme C-terminal" evidence="17">
    <location>
        <begin position="393"/>
        <end position="469"/>
    </location>
</feature>
<dbReference type="Pfam" id="PF13193">
    <property type="entry name" value="AMP-binding_C"/>
    <property type="match status" value="1"/>
</dbReference>
<evidence type="ECO:0000256" key="2">
    <source>
        <dbReference type="ARBA" id="ARBA00004275"/>
    </source>
</evidence>
<evidence type="ECO:0000259" key="16">
    <source>
        <dbReference type="Pfam" id="PF00501"/>
    </source>
</evidence>
<dbReference type="Pfam" id="PF00501">
    <property type="entry name" value="AMP-binding"/>
    <property type="match status" value="2"/>
</dbReference>
<dbReference type="STRING" id="1661398.A0A482WBE4"/>
<evidence type="ECO:0000256" key="1">
    <source>
        <dbReference type="ARBA" id="ARBA00001946"/>
    </source>
</evidence>
<name>A0A482WBE4_ASBVE</name>
<comment type="caution">
    <text evidence="18">The sequence shown here is derived from an EMBL/GenBank/DDBJ whole genome shotgun (WGS) entry which is preliminary data.</text>
</comment>
<keyword evidence="12" id="KW-0576">Peroxisome</keyword>
<keyword evidence="19" id="KW-1185">Reference proteome</keyword>
<organism evidence="18 19">
    <name type="scientific">Asbolus verrucosus</name>
    <name type="common">Desert ironclad beetle</name>
    <dbReference type="NCBI Taxonomy" id="1661398"/>
    <lineage>
        <taxon>Eukaryota</taxon>
        <taxon>Metazoa</taxon>
        <taxon>Ecdysozoa</taxon>
        <taxon>Arthropoda</taxon>
        <taxon>Hexapoda</taxon>
        <taxon>Insecta</taxon>
        <taxon>Pterygota</taxon>
        <taxon>Neoptera</taxon>
        <taxon>Endopterygota</taxon>
        <taxon>Coleoptera</taxon>
        <taxon>Polyphaga</taxon>
        <taxon>Cucujiformia</taxon>
        <taxon>Tenebrionidae</taxon>
        <taxon>Pimeliinae</taxon>
        <taxon>Asbolus</taxon>
    </lineage>
</organism>
<dbReference type="InterPro" id="IPR042099">
    <property type="entry name" value="ANL_N_sf"/>
</dbReference>
<evidence type="ECO:0000256" key="7">
    <source>
        <dbReference type="ARBA" id="ARBA00022741"/>
    </source>
</evidence>
<dbReference type="InterPro" id="IPR025110">
    <property type="entry name" value="AMP-bd_C"/>
</dbReference>
<sequence>MSNQIVKGPQDNSEFPLQSVGIILRDKMKKNNPDKHILINGETGEKISNGKLLQLSIQLAIILKKFGVKKGDTVTIISQNNWKYLLTIISSFYVGAKVNLLNPDYTLESNGIKCFDDLFDNSSDSENFDPVEVNPKEDVSLILTSSGTSGLPKCVELTHFSLRMSLISCSMQNYADINGRETILGYLPFFHIFGNLIGLTSIFSGAKLVILEHFEVFFKIIQNYKITQLFVTPQILKFILYTPLSKSYISSIKDVLCGSSSITKDVEEMAKKQLYIKSVRQIYGMTEICGPITIMSKNTIKSGSVGKLVPGLQVKVCDTENEQPLPPNRNGEIRVKGDGLMKGYLNHNETGLDEEGFFKTGDLGYYDDDELLYVVDRIKDIIKYKGFQVSPTELENILIEHPAVEEVAVIGIPEEKAGEVPLAFVIKQPGKDVTEEELIRYVSDNVSTEKRLYGGVKFVTQIPKNSTGKILRRELKGLL</sequence>
<evidence type="ECO:0000256" key="12">
    <source>
        <dbReference type="ARBA" id="ARBA00023140"/>
    </source>
</evidence>